<feature type="region of interest" description="Disordered" evidence="1">
    <location>
        <begin position="60"/>
        <end position="82"/>
    </location>
</feature>
<dbReference type="AlphaFoldDB" id="A0A397VD44"/>
<name>A0A397VD44_9GLOM</name>
<reference evidence="2 3" key="1">
    <citation type="submission" date="2018-06" db="EMBL/GenBank/DDBJ databases">
        <title>Comparative genomics reveals the genomic features of Rhizophagus irregularis, R. cerebriforme, R. diaphanum and Gigaspora rosea, and their symbiotic lifestyle signature.</title>
        <authorList>
            <person name="Morin E."/>
            <person name="San Clemente H."/>
            <person name="Chen E.C.H."/>
            <person name="De La Providencia I."/>
            <person name="Hainaut M."/>
            <person name="Kuo A."/>
            <person name="Kohler A."/>
            <person name="Murat C."/>
            <person name="Tang N."/>
            <person name="Roy S."/>
            <person name="Loubradou J."/>
            <person name="Henrissat B."/>
            <person name="Grigoriev I.V."/>
            <person name="Corradi N."/>
            <person name="Roux C."/>
            <person name="Martin F.M."/>
        </authorList>
    </citation>
    <scope>NUCLEOTIDE SEQUENCE [LARGE SCALE GENOMIC DNA]</scope>
    <source>
        <strain evidence="2 3">DAOM 194757</strain>
    </source>
</reference>
<sequence>MPLPLGFNTLCKPNLSCYCDASNCLSFSVNIGTIEVLACDGVDEHVQSLLERLQKLNNGKKKNKGKKVTEESKNNTPCNDDEEVEPVNYRVLLLEQALQKFQSQ</sequence>
<dbReference type="Proteomes" id="UP000266673">
    <property type="component" value="Unassembled WGS sequence"/>
</dbReference>
<accession>A0A397VD44</accession>
<evidence type="ECO:0000313" key="2">
    <source>
        <dbReference type="EMBL" id="RIB18869.1"/>
    </source>
</evidence>
<evidence type="ECO:0000313" key="3">
    <source>
        <dbReference type="Proteomes" id="UP000266673"/>
    </source>
</evidence>
<organism evidence="2 3">
    <name type="scientific">Gigaspora rosea</name>
    <dbReference type="NCBI Taxonomy" id="44941"/>
    <lineage>
        <taxon>Eukaryota</taxon>
        <taxon>Fungi</taxon>
        <taxon>Fungi incertae sedis</taxon>
        <taxon>Mucoromycota</taxon>
        <taxon>Glomeromycotina</taxon>
        <taxon>Glomeromycetes</taxon>
        <taxon>Diversisporales</taxon>
        <taxon>Gigasporaceae</taxon>
        <taxon>Gigaspora</taxon>
    </lineage>
</organism>
<comment type="caution">
    <text evidence="2">The sequence shown here is derived from an EMBL/GenBank/DDBJ whole genome shotgun (WGS) entry which is preliminary data.</text>
</comment>
<evidence type="ECO:0000256" key="1">
    <source>
        <dbReference type="SAM" id="MobiDB-lite"/>
    </source>
</evidence>
<protein>
    <submittedName>
        <fullName evidence="2">Uncharacterized protein</fullName>
    </submittedName>
</protein>
<dbReference type="EMBL" id="QKWP01000512">
    <property type="protein sequence ID" value="RIB18869.1"/>
    <property type="molecule type" value="Genomic_DNA"/>
</dbReference>
<gene>
    <name evidence="2" type="ORF">C2G38_2183473</name>
</gene>
<dbReference type="OrthoDB" id="2469738at2759"/>
<proteinExistence type="predicted"/>
<keyword evidence="3" id="KW-1185">Reference proteome</keyword>